<dbReference type="Pfam" id="PF00089">
    <property type="entry name" value="Trypsin"/>
    <property type="match status" value="1"/>
</dbReference>
<keyword evidence="5 11" id="KW-0378">Hydrolase</keyword>
<name>A0A6M2DZB6_XENCH</name>
<comment type="catalytic activity">
    <reaction evidence="9">
        <text>Preferential cleavage: Arg-|-Xaa, Lys-|-Xaa.</text>
        <dbReference type="EC" id="3.4.21.4"/>
    </reaction>
</comment>
<dbReference type="InterPro" id="IPR018114">
    <property type="entry name" value="TRYPSIN_HIS"/>
</dbReference>
<dbReference type="GO" id="GO:0006508">
    <property type="term" value="P:proteolysis"/>
    <property type="evidence" value="ECO:0007669"/>
    <property type="project" value="UniProtKB-KW"/>
</dbReference>
<dbReference type="InterPro" id="IPR001314">
    <property type="entry name" value="Peptidase_S1A"/>
</dbReference>
<evidence type="ECO:0000256" key="3">
    <source>
        <dbReference type="ARBA" id="ARBA00022729"/>
    </source>
</evidence>
<feature type="signal peptide" evidence="12">
    <location>
        <begin position="1"/>
        <end position="17"/>
    </location>
</feature>
<dbReference type="SMART" id="SM00020">
    <property type="entry name" value="Tryp_SPc"/>
    <property type="match status" value="1"/>
</dbReference>
<evidence type="ECO:0000256" key="4">
    <source>
        <dbReference type="ARBA" id="ARBA00022757"/>
    </source>
</evidence>
<dbReference type="InterPro" id="IPR033116">
    <property type="entry name" value="TRYPSIN_SER"/>
</dbReference>
<reference evidence="14" key="1">
    <citation type="submission" date="2020-03" db="EMBL/GenBank/DDBJ databases">
        <title>Transcriptomic Profiling of the Digestive Tract of the Rat Flea, Xenopsylla cheopis, Following Blood Feeding and Infection with Yersinia pestis.</title>
        <authorList>
            <person name="Bland D.M."/>
            <person name="Martens C.A."/>
            <person name="Virtaneva K."/>
            <person name="Kanakabandi K."/>
            <person name="Long D."/>
            <person name="Rosenke R."/>
            <person name="Saturday G.A."/>
            <person name="Hoyt F.H."/>
            <person name="Bruno D.P."/>
            <person name="Ribeiro J.M.C."/>
            <person name="Hinnebusch J."/>
        </authorList>
    </citation>
    <scope>NUCLEOTIDE SEQUENCE</scope>
</reference>
<dbReference type="InterPro" id="IPR001254">
    <property type="entry name" value="Trypsin_dom"/>
</dbReference>
<feature type="chain" id="PRO_5026720360" description="trypsin" evidence="12">
    <location>
        <begin position="18"/>
        <end position="263"/>
    </location>
</feature>
<dbReference type="PANTHER" id="PTHR24276">
    <property type="entry name" value="POLYSERASE-RELATED"/>
    <property type="match status" value="1"/>
</dbReference>
<dbReference type="CDD" id="cd00190">
    <property type="entry name" value="Tryp_SPc"/>
    <property type="match status" value="1"/>
</dbReference>
<accession>A0A6M2DZB6</accession>
<dbReference type="GO" id="GO:0004252">
    <property type="term" value="F:serine-type endopeptidase activity"/>
    <property type="evidence" value="ECO:0007669"/>
    <property type="project" value="UniProtKB-EC"/>
</dbReference>
<organism evidence="14">
    <name type="scientific">Xenopsylla cheopis</name>
    <name type="common">Oriental rat flea</name>
    <name type="synonym">Pulex cheopis</name>
    <dbReference type="NCBI Taxonomy" id="163159"/>
    <lineage>
        <taxon>Eukaryota</taxon>
        <taxon>Metazoa</taxon>
        <taxon>Ecdysozoa</taxon>
        <taxon>Arthropoda</taxon>
        <taxon>Hexapoda</taxon>
        <taxon>Insecta</taxon>
        <taxon>Pterygota</taxon>
        <taxon>Neoptera</taxon>
        <taxon>Endopterygota</taxon>
        <taxon>Siphonaptera</taxon>
        <taxon>Pulicidae</taxon>
        <taxon>Xenopsyllinae</taxon>
        <taxon>Xenopsylla</taxon>
    </lineage>
</organism>
<dbReference type="PROSITE" id="PS50240">
    <property type="entry name" value="TRYPSIN_DOM"/>
    <property type="match status" value="1"/>
</dbReference>
<keyword evidence="2 11" id="KW-0645">Protease</keyword>
<dbReference type="SUPFAM" id="SSF50494">
    <property type="entry name" value="Trypsin-like serine proteases"/>
    <property type="match status" value="1"/>
</dbReference>
<dbReference type="GO" id="GO:0007586">
    <property type="term" value="P:digestion"/>
    <property type="evidence" value="ECO:0007669"/>
    <property type="project" value="UniProtKB-KW"/>
</dbReference>
<evidence type="ECO:0000256" key="12">
    <source>
        <dbReference type="SAM" id="SignalP"/>
    </source>
</evidence>
<evidence type="ECO:0000256" key="7">
    <source>
        <dbReference type="ARBA" id="ARBA00023145"/>
    </source>
</evidence>
<dbReference type="PROSITE" id="PS00134">
    <property type="entry name" value="TRYPSIN_HIS"/>
    <property type="match status" value="1"/>
</dbReference>
<evidence type="ECO:0000256" key="6">
    <source>
        <dbReference type="ARBA" id="ARBA00022825"/>
    </source>
</evidence>
<dbReference type="Gene3D" id="2.40.10.10">
    <property type="entry name" value="Trypsin-like serine proteases"/>
    <property type="match status" value="2"/>
</dbReference>
<evidence type="ECO:0000256" key="1">
    <source>
        <dbReference type="ARBA" id="ARBA00007664"/>
    </source>
</evidence>
<evidence type="ECO:0000256" key="5">
    <source>
        <dbReference type="ARBA" id="ARBA00022801"/>
    </source>
</evidence>
<dbReference type="FunFam" id="2.40.10.10:FF:000077">
    <property type="entry name" value="Predicted protein"/>
    <property type="match status" value="1"/>
</dbReference>
<evidence type="ECO:0000256" key="10">
    <source>
        <dbReference type="ARBA" id="ARBA00038868"/>
    </source>
</evidence>
<evidence type="ECO:0000256" key="11">
    <source>
        <dbReference type="RuleBase" id="RU363034"/>
    </source>
</evidence>
<keyword evidence="4" id="KW-0222">Digestion</keyword>
<evidence type="ECO:0000256" key="8">
    <source>
        <dbReference type="ARBA" id="ARBA00023157"/>
    </source>
</evidence>
<keyword evidence="7" id="KW-0865">Zymogen</keyword>
<dbReference type="PRINTS" id="PR00722">
    <property type="entry name" value="CHYMOTRYPSIN"/>
</dbReference>
<dbReference type="PANTHER" id="PTHR24276:SF97">
    <property type="entry name" value="GH13245P2-RELATED"/>
    <property type="match status" value="1"/>
</dbReference>
<sequence length="263" mass="28384">MWFKVVFIVACSQICFSLDEFQTKKLVPDHRIVGGEDVDISTCGWQISLQQSKRHFCGGSIISNNWILTASHCVENIPKPVQGITIRVGSSLHNSGGRVHRVADYHMHPLYSNRTTYDFDIALLELETPVSYSVCSPLAVDLAESGSEVQPGAMLSVTGWGATMMGGPSSVKLQGVKVPAITQEECSTAYRGRISDSMICAAYPEGGKDSCQGDSGGPLVDENRVQVGVVSWGEGCALPGKPGVYAKVSHPEVTSFLRQYVDI</sequence>
<dbReference type="InterPro" id="IPR043504">
    <property type="entry name" value="Peptidase_S1_PA_chymotrypsin"/>
</dbReference>
<feature type="domain" description="Peptidase S1" evidence="13">
    <location>
        <begin position="32"/>
        <end position="262"/>
    </location>
</feature>
<proteinExistence type="inferred from homology"/>
<evidence type="ECO:0000256" key="9">
    <source>
        <dbReference type="ARBA" id="ARBA00036320"/>
    </source>
</evidence>
<dbReference type="EC" id="3.4.21.4" evidence="10"/>
<dbReference type="AlphaFoldDB" id="A0A6M2DZB6"/>
<evidence type="ECO:0000259" key="13">
    <source>
        <dbReference type="PROSITE" id="PS50240"/>
    </source>
</evidence>
<dbReference type="InterPro" id="IPR009003">
    <property type="entry name" value="Peptidase_S1_PA"/>
</dbReference>
<protein>
    <recommendedName>
        <fullName evidence="10">trypsin</fullName>
        <ecNumber evidence="10">3.4.21.4</ecNumber>
    </recommendedName>
</protein>
<comment type="similarity">
    <text evidence="1">Belongs to the peptidase S1 family.</text>
</comment>
<keyword evidence="8" id="KW-1015">Disulfide bond</keyword>
<dbReference type="EMBL" id="GIIL01007989">
    <property type="protein sequence ID" value="NOV51715.1"/>
    <property type="molecule type" value="Transcribed_RNA"/>
</dbReference>
<dbReference type="InterPro" id="IPR050430">
    <property type="entry name" value="Peptidase_S1"/>
</dbReference>
<evidence type="ECO:0000256" key="2">
    <source>
        <dbReference type="ARBA" id="ARBA00022670"/>
    </source>
</evidence>
<evidence type="ECO:0000313" key="14">
    <source>
        <dbReference type="EMBL" id="NOV51715.1"/>
    </source>
</evidence>
<dbReference type="PROSITE" id="PS00135">
    <property type="entry name" value="TRYPSIN_SER"/>
    <property type="match status" value="1"/>
</dbReference>
<keyword evidence="6 11" id="KW-0720">Serine protease</keyword>
<keyword evidence="3 12" id="KW-0732">Signal</keyword>